<dbReference type="Pfam" id="PF01607">
    <property type="entry name" value="CBM_14"/>
    <property type="match status" value="1"/>
</dbReference>
<protein>
    <recommendedName>
        <fullName evidence="1">Chitin-binding type-2 domain-containing protein</fullName>
    </recommendedName>
</protein>
<dbReference type="Proteomes" id="UP000015102">
    <property type="component" value="Unassembled WGS sequence"/>
</dbReference>
<dbReference type="InterPro" id="IPR002557">
    <property type="entry name" value="Chitin-bd_dom"/>
</dbReference>
<reference evidence="3" key="1">
    <citation type="submission" date="2013-02" db="EMBL/GenBank/DDBJ databases">
        <authorList>
            <person name="Hughes D."/>
        </authorList>
    </citation>
    <scope>NUCLEOTIDE SEQUENCE</scope>
    <source>
        <strain>Durham</strain>
        <strain evidence="3">NC isolate 2 -- Noor lab</strain>
    </source>
</reference>
<proteinExistence type="predicted"/>
<dbReference type="SUPFAM" id="SSF57625">
    <property type="entry name" value="Invertebrate chitin-binding proteins"/>
    <property type="match status" value="1"/>
</dbReference>
<dbReference type="EMBL" id="CAQQ02130875">
    <property type="status" value="NOT_ANNOTATED_CDS"/>
    <property type="molecule type" value="Genomic_DNA"/>
</dbReference>
<dbReference type="EMBL" id="CAQQ02130873">
    <property type="status" value="NOT_ANNOTATED_CDS"/>
    <property type="molecule type" value="Genomic_DNA"/>
</dbReference>
<organism evidence="2 3">
    <name type="scientific">Megaselia scalaris</name>
    <name type="common">Humpbacked fly</name>
    <name type="synonym">Phora scalaris</name>
    <dbReference type="NCBI Taxonomy" id="36166"/>
    <lineage>
        <taxon>Eukaryota</taxon>
        <taxon>Metazoa</taxon>
        <taxon>Ecdysozoa</taxon>
        <taxon>Arthropoda</taxon>
        <taxon>Hexapoda</taxon>
        <taxon>Insecta</taxon>
        <taxon>Pterygota</taxon>
        <taxon>Neoptera</taxon>
        <taxon>Endopterygota</taxon>
        <taxon>Diptera</taxon>
        <taxon>Brachycera</taxon>
        <taxon>Muscomorpha</taxon>
        <taxon>Platypezoidea</taxon>
        <taxon>Phoridae</taxon>
        <taxon>Megaseliini</taxon>
        <taxon>Megaselia</taxon>
    </lineage>
</organism>
<dbReference type="GO" id="GO:0008061">
    <property type="term" value="F:chitin binding"/>
    <property type="evidence" value="ECO:0007669"/>
    <property type="project" value="InterPro"/>
</dbReference>
<dbReference type="AlphaFoldDB" id="T1GHW0"/>
<feature type="domain" description="Chitin-binding type-2" evidence="1">
    <location>
        <begin position="176"/>
        <end position="244"/>
    </location>
</feature>
<keyword evidence="3" id="KW-1185">Reference proteome</keyword>
<reference evidence="2" key="2">
    <citation type="submission" date="2015-06" db="UniProtKB">
        <authorList>
            <consortium name="EnsemblMetazoa"/>
        </authorList>
    </citation>
    <scope>IDENTIFICATION</scope>
</reference>
<accession>T1GHW0</accession>
<dbReference type="InterPro" id="IPR036508">
    <property type="entry name" value="Chitin-bd_dom_sf"/>
</dbReference>
<sequence length="245" mass="27083">MRRQNRRNAMGGRSIRRYQTERSTKLKKIRVSTEVSSATNKICTDEDAVCLEKIQVDENGQEVTVSAKCKISTDPTAPSEKLGDCEVCVDKYAFACVGPSTYALCMGKIGTGKYNPNIIEECPENYICNTATSVDYETAIVHNPYYPCVPSCAVDAKPSCDNEYVPTERPEDVDAGKLCKAALEESKNQPTFVAATRNCLDYLYCEKSDIQTYEFTCKDGKYFDNGNQKCIDIPSTGVPDGCLKA</sequence>
<evidence type="ECO:0000259" key="1">
    <source>
        <dbReference type="PROSITE" id="PS50940"/>
    </source>
</evidence>
<dbReference type="PROSITE" id="PS50940">
    <property type="entry name" value="CHIT_BIND_II"/>
    <property type="match status" value="1"/>
</dbReference>
<evidence type="ECO:0000313" key="2">
    <source>
        <dbReference type="EnsemblMetazoa" id="MESCA003022-PA"/>
    </source>
</evidence>
<dbReference type="GO" id="GO:0005576">
    <property type="term" value="C:extracellular region"/>
    <property type="evidence" value="ECO:0007669"/>
    <property type="project" value="InterPro"/>
</dbReference>
<dbReference type="HOGENOM" id="CLU_1134672_0_0_1"/>
<dbReference type="EnsemblMetazoa" id="MESCA003022-RA">
    <property type="protein sequence ID" value="MESCA003022-PA"/>
    <property type="gene ID" value="MESCA003022"/>
</dbReference>
<name>T1GHW0_MEGSC</name>
<dbReference type="EMBL" id="CAQQ02130874">
    <property type="status" value="NOT_ANNOTATED_CDS"/>
    <property type="molecule type" value="Genomic_DNA"/>
</dbReference>
<evidence type="ECO:0000313" key="3">
    <source>
        <dbReference type="Proteomes" id="UP000015102"/>
    </source>
</evidence>